<dbReference type="Pfam" id="PF12705">
    <property type="entry name" value="PDDEXK_1"/>
    <property type="match status" value="1"/>
</dbReference>
<comment type="caution">
    <text evidence="2">The sequence shown here is derived from an EMBL/GenBank/DDBJ whole genome shotgun (WGS) entry which is preliminary data.</text>
</comment>
<accession>A0ABT5DLA0</accession>
<sequence>MPRSPFTNAFSWSKSRHEKFNECLRSYYLYYYRSWGGWEADAPQEVRELYVLKKLSNRYTWAGSVVHESLKDVLLDWRAGRTVDPQAVEARTHRLMQDDFRHSSKKSYWTAKYRKPFTGLVEHEYAEAVPGEAWKQNWETVRAALAWFFNSRWPALARSLKSAQWLEVDAGAEHSSFTLEGVKVFAIPDFAYVDEAGHPVVVDWKTGRVREGYDDQVLGYALYLSQRYKFPMEKVRAALVYLNEGLEQEVHVDPAAVEAFKERFTQSVAGMRGLLKDPATNTPREAEAFPLTENLASCVRCVFRRSCQREDAAARFQPPQVA</sequence>
<feature type="domain" description="PD-(D/E)XK endonuclease-like" evidence="1">
    <location>
        <begin position="11"/>
        <end position="308"/>
    </location>
</feature>
<organism evidence="2 3">
    <name type="scientific">Stigmatella ashevillensis</name>
    <dbReference type="NCBI Taxonomy" id="2995309"/>
    <lineage>
        <taxon>Bacteria</taxon>
        <taxon>Pseudomonadati</taxon>
        <taxon>Myxococcota</taxon>
        <taxon>Myxococcia</taxon>
        <taxon>Myxococcales</taxon>
        <taxon>Cystobacterineae</taxon>
        <taxon>Archangiaceae</taxon>
        <taxon>Stigmatella</taxon>
    </lineage>
</organism>
<dbReference type="InterPro" id="IPR011604">
    <property type="entry name" value="PDDEXK-like_dom_sf"/>
</dbReference>
<evidence type="ECO:0000313" key="2">
    <source>
        <dbReference type="EMBL" id="MDC0714445.1"/>
    </source>
</evidence>
<proteinExistence type="predicted"/>
<reference evidence="2 3" key="1">
    <citation type="submission" date="2022-11" db="EMBL/GenBank/DDBJ databases">
        <title>Minimal conservation of predation-associated metabolite biosynthetic gene clusters underscores biosynthetic potential of Myxococcota including descriptions for ten novel species: Archangium lansinium sp. nov., Myxococcus landrumus sp. nov., Nannocystis bai.</title>
        <authorList>
            <person name="Ahearne A."/>
            <person name="Stevens C."/>
            <person name="Dowd S."/>
        </authorList>
    </citation>
    <scope>NUCLEOTIDE SEQUENCE [LARGE SCALE GENOMIC DNA]</scope>
    <source>
        <strain evidence="2 3">NCWAL01</strain>
    </source>
</reference>
<dbReference type="RefSeq" id="WP_272145102.1">
    <property type="nucleotide sequence ID" value="NZ_JAQNDM010000002.1"/>
</dbReference>
<dbReference type="Proteomes" id="UP001221838">
    <property type="component" value="Unassembled WGS sequence"/>
</dbReference>
<keyword evidence="3" id="KW-1185">Reference proteome</keyword>
<dbReference type="InterPro" id="IPR038726">
    <property type="entry name" value="PDDEXK_AddAB-type"/>
</dbReference>
<evidence type="ECO:0000259" key="1">
    <source>
        <dbReference type="Pfam" id="PF12705"/>
    </source>
</evidence>
<protein>
    <submittedName>
        <fullName evidence="2">PD-(D/E)XK nuclease family protein</fullName>
    </submittedName>
</protein>
<gene>
    <name evidence="2" type="ORF">POL68_38675</name>
</gene>
<evidence type="ECO:0000313" key="3">
    <source>
        <dbReference type="Proteomes" id="UP001221838"/>
    </source>
</evidence>
<dbReference type="Gene3D" id="3.90.320.10">
    <property type="match status" value="1"/>
</dbReference>
<name>A0ABT5DLA0_9BACT</name>
<dbReference type="EMBL" id="JAQNDM010000002">
    <property type="protein sequence ID" value="MDC0714445.1"/>
    <property type="molecule type" value="Genomic_DNA"/>
</dbReference>